<dbReference type="EMBL" id="JBBPHU010000015">
    <property type="protein sequence ID" value="KAK7510140.1"/>
    <property type="molecule type" value="Genomic_DNA"/>
</dbReference>
<dbReference type="Gene3D" id="1.25.40.10">
    <property type="entry name" value="Tetratricopeptide repeat domain"/>
    <property type="match status" value="1"/>
</dbReference>
<protein>
    <submittedName>
        <fullName evidence="4">Mitochondrial ATPase expression-domain-containing protein</fullName>
    </submittedName>
</protein>
<dbReference type="InterPro" id="IPR024319">
    <property type="entry name" value="ATPase_expression_mit"/>
</dbReference>
<name>A0ABR1K8V0_9PEZI</name>
<keyword evidence="5" id="KW-1185">Reference proteome</keyword>
<reference evidence="4 5" key="1">
    <citation type="submission" date="2024-04" db="EMBL/GenBank/DDBJ databases">
        <title>Phyllosticta paracitricarpa is synonymous to the EU quarantine fungus P. citricarpa based on phylogenomic analyses.</title>
        <authorList>
            <consortium name="Lawrence Berkeley National Laboratory"/>
            <person name="Van Ingen-Buijs V.A."/>
            <person name="Van Westerhoven A.C."/>
            <person name="Haridas S."/>
            <person name="Skiadas P."/>
            <person name="Martin F."/>
            <person name="Groenewald J.Z."/>
            <person name="Crous P.W."/>
            <person name="Seidl M.F."/>
        </authorList>
    </citation>
    <scope>NUCLEOTIDE SEQUENCE [LARGE SCALE GENOMIC DNA]</scope>
    <source>
        <strain evidence="4 5">CBS 123371</strain>
    </source>
</reference>
<comment type="caution">
    <text evidence="4">The sequence shown here is derived from an EMBL/GenBank/DDBJ whole genome shotgun (WGS) entry which is preliminary data.</text>
</comment>
<keyword evidence="2" id="KW-0809">Transit peptide</keyword>
<evidence type="ECO:0000313" key="5">
    <source>
        <dbReference type="Proteomes" id="UP001363622"/>
    </source>
</evidence>
<accession>A0ABR1K8V0</accession>
<dbReference type="InterPro" id="IPR011990">
    <property type="entry name" value="TPR-like_helical_dom_sf"/>
</dbReference>
<comment type="subcellular location">
    <subcellularLocation>
        <location evidence="1">Mitochondrion</location>
    </subcellularLocation>
</comment>
<proteinExistence type="predicted"/>
<gene>
    <name evidence="4" type="ORF">IWZ03DRAFT_389070</name>
</gene>
<organism evidence="4 5">
    <name type="scientific">Phyllosticta citriasiana</name>
    <dbReference type="NCBI Taxonomy" id="595635"/>
    <lineage>
        <taxon>Eukaryota</taxon>
        <taxon>Fungi</taxon>
        <taxon>Dikarya</taxon>
        <taxon>Ascomycota</taxon>
        <taxon>Pezizomycotina</taxon>
        <taxon>Dothideomycetes</taxon>
        <taxon>Dothideomycetes incertae sedis</taxon>
        <taxon>Botryosphaeriales</taxon>
        <taxon>Phyllostictaceae</taxon>
        <taxon>Phyllosticta</taxon>
    </lineage>
</organism>
<sequence>MPPSGSAAALRRPPNIRVPKYIDGELYHIFRHHRGEADVGRGLLKALRARDNGRILQYLHQGADKPGFIRAIPATTFTEILRLFGHDRELQPVADSLEHSWWLPDHLQHMRLRGFQKKYTAMLRGFVNMRIDAGAALSPLDLKLVLRAAGEATDVNLATDAINELKNTGCEPDDNGYNSLMRAILFHRSNDGSTQIGFTINALWFRTRKRGLVKWAPQPDEYMHRVTNVYRDMLESGGVANEKTITLLMISYAREGKVYEMNKMMWIIWGVSVNEVLRGEQTSAPKPMPPGSPLRPTEDLLLGIVEAYGTNSQSMTALALIDFMSAAYDIAVSNRVWLALLIRVYVESNLIQGNPLHKRLHWNPRLPKESPLRFFRTLCSEPYNVKPTMPMLWFVNKPATQAFRWVRAVELIRTAAQLYDESAKEATHAAREVRVAKRRVAEGGVSSAPIFELAQRRETKLLEFRRNRVMIELMCHMLIKGGVVPGSFHAFGEDDEGAAEEDELSFVSEHPKGNVVVHPYWPYIGLPSFIKEFIHVLPPAVSYRTLTGYVRLDLHEHKGFVERPSEPGLTHHHNELNAHMTRRVADRMGFKRELAEYERHLTGDSFHYSRLMERKTHFEDPPDISILEGVA</sequence>
<dbReference type="Pfam" id="PF12921">
    <property type="entry name" value="ATP13"/>
    <property type="match status" value="1"/>
</dbReference>
<keyword evidence="3" id="KW-0496">Mitochondrion</keyword>
<evidence type="ECO:0000256" key="3">
    <source>
        <dbReference type="ARBA" id="ARBA00023128"/>
    </source>
</evidence>
<dbReference type="Proteomes" id="UP001363622">
    <property type="component" value="Unassembled WGS sequence"/>
</dbReference>
<evidence type="ECO:0000256" key="1">
    <source>
        <dbReference type="ARBA" id="ARBA00004173"/>
    </source>
</evidence>
<evidence type="ECO:0000256" key="2">
    <source>
        <dbReference type="ARBA" id="ARBA00022946"/>
    </source>
</evidence>
<evidence type="ECO:0000313" key="4">
    <source>
        <dbReference type="EMBL" id="KAK7510140.1"/>
    </source>
</evidence>